<keyword evidence="3" id="KW-1185">Reference proteome</keyword>
<proteinExistence type="predicted"/>
<dbReference type="AlphaFoldDB" id="A0AAI9ZGY6"/>
<gene>
    <name evidence="2" type="ORF">BDP81DRAFT_108586</name>
</gene>
<accession>A0AAI9ZGY6</accession>
<dbReference type="RefSeq" id="XP_060440360.1">
    <property type="nucleotide sequence ID" value="XM_060581447.1"/>
</dbReference>
<feature type="region of interest" description="Disordered" evidence="1">
    <location>
        <begin position="168"/>
        <end position="199"/>
    </location>
</feature>
<evidence type="ECO:0000313" key="3">
    <source>
        <dbReference type="Proteomes" id="UP001243989"/>
    </source>
</evidence>
<name>A0AAI9ZGY6_9PEZI</name>
<organism evidence="2 3">
    <name type="scientific">Colletotrichum phormii</name>
    <dbReference type="NCBI Taxonomy" id="359342"/>
    <lineage>
        <taxon>Eukaryota</taxon>
        <taxon>Fungi</taxon>
        <taxon>Dikarya</taxon>
        <taxon>Ascomycota</taxon>
        <taxon>Pezizomycotina</taxon>
        <taxon>Sordariomycetes</taxon>
        <taxon>Hypocreomycetidae</taxon>
        <taxon>Glomerellales</taxon>
        <taxon>Glomerellaceae</taxon>
        <taxon>Colletotrichum</taxon>
        <taxon>Colletotrichum acutatum species complex</taxon>
    </lineage>
</organism>
<dbReference type="EMBL" id="JAHMHQ010000024">
    <property type="protein sequence ID" value="KAK1624365.1"/>
    <property type="molecule type" value="Genomic_DNA"/>
</dbReference>
<sequence length="199" mass="21947">MGQTPKVRLQRQRESCCQWSLQLRYFPPAEALRGGRVKASTNVQCKLMSLTTPGLFSPCIPEVASTFPAPAVSSRDLCPALPCPELMSFPTTPPPWCRSSAPYCLGEMHVGLALLLPCLFCLPGLANGRGRLGVVSVYIPRDLHDYIQPPGNAVIFVLRASEQQLERMDQPGHLVEREPREAQRLRKTTDGPPRSDLLG</sequence>
<dbReference type="Proteomes" id="UP001243989">
    <property type="component" value="Unassembled WGS sequence"/>
</dbReference>
<feature type="compositionally biased region" description="Basic and acidic residues" evidence="1">
    <location>
        <begin position="168"/>
        <end position="189"/>
    </location>
</feature>
<comment type="caution">
    <text evidence="2">The sequence shown here is derived from an EMBL/GenBank/DDBJ whole genome shotgun (WGS) entry which is preliminary data.</text>
</comment>
<evidence type="ECO:0000256" key="1">
    <source>
        <dbReference type="SAM" id="MobiDB-lite"/>
    </source>
</evidence>
<reference evidence="2" key="1">
    <citation type="submission" date="2021-06" db="EMBL/GenBank/DDBJ databases">
        <title>Comparative genomics, transcriptomics and evolutionary studies reveal genomic signatures of adaptation to plant cell wall in hemibiotrophic fungi.</title>
        <authorList>
            <consortium name="DOE Joint Genome Institute"/>
            <person name="Baroncelli R."/>
            <person name="Diaz J.F."/>
            <person name="Benocci T."/>
            <person name="Peng M."/>
            <person name="Battaglia E."/>
            <person name="Haridas S."/>
            <person name="Andreopoulos W."/>
            <person name="Labutti K."/>
            <person name="Pangilinan J."/>
            <person name="Floch G.L."/>
            <person name="Makela M.R."/>
            <person name="Henrissat B."/>
            <person name="Grigoriev I.V."/>
            <person name="Crouch J.A."/>
            <person name="De Vries R.P."/>
            <person name="Sukno S.A."/>
            <person name="Thon M.R."/>
        </authorList>
    </citation>
    <scope>NUCLEOTIDE SEQUENCE</scope>
    <source>
        <strain evidence="2">CBS 102054</strain>
    </source>
</reference>
<protein>
    <submittedName>
        <fullName evidence="2">Uncharacterized protein</fullName>
    </submittedName>
</protein>
<evidence type="ECO:0000313" key="2">
    <source>
        <dbReference type="EMBL" id="KAK1624365.1"/>
    </source>
</evidence>
<dbReference type="GeneID" id="85466309"/>